<evidence type="ECO:0000313" key="11">
    <source>
        <dbReference type="Proteomes" id="UP000276634"/>
    </source>
</evidence>
<feature type="domain" description="FAD-binding" evidence="9">
    <location>
        <begin position="4"/>
        <end position="339"/>
    </location>
</feature>
<comment type="cofactor">
    <cofactor evidence="1">
        <name>FAD</name>
        <dbReference type="ChEBI" id="CHEBI:57692"/>
    </cofactor>
</comment>
<dbReference type="Proteomes" id="UP000276634">
    <property type="component" value="Unassembled WGS sequence"/>
</dbReference>
<organism evidence="10 11">
    <name type="scientific">Inmirania thermothiophila</name>
    <dbReference type="NCBI Taxonomy" id="1750597"/>
    <lineage>
        <taxon>Bacteria</taxon>
        <taxon>Pseudomonadati</taxon>
        <taxon>Pseudomonadota</taxon>
        <taxon>Gammaproteobacteria</taxon>
        <taxon>Chromatiales</taxon>
        <taxon>Ectothiorhodospiraceae</taxon>
        <taxon>Inmirania</taxon>
    </lineage>
</organism>
<keyword evidence="6" id="KW-0560">Oxidoreductase</keyword>
<dbReference type="SUPFAM" id="SSF51905">
    <property type="entry name" value="FAD/NAD(P)-binding domain"/>
    <property type="match status" value="1"/>
</dbReference>
<evidence type="ECO:0000256" key="1">
    <source>
        <dbReference type="ARBA" id="ARBA00001974"/>
    </source>
</evidence>
<dbReference type="GO" id="GO:0016705">
    <property type="term" value="F:oxidoreductase activity, acting on paired donors, with incorporation or reduction of molecular oxygen"/>
    <property type="evidence" value="ECO:0007669"/>
    <property type="project" value="InterPro"/>
</dbReference>
<evidence type="ECO:0000256" key="7">
    <source>
        <dbReference type="ARBA" id="ARBA00023033"/>
    </source>
</evidence>
<protein>
    <submittedName>
        <fullName evidence="10">2-octaprenylphenol hydroxylase</fullName>
    </submittedName>
</protein>
<keyword evidence="11" id="KW-1185">Reference proteome</keyword>
<dbReference type="InterPro" id="IPR036188">
    <property type="entry name" value="FAD/NAD-bd_sf"/>
</dbReference>
<dbReference type="PROSITE" id="PS51257">
    <property type="entry name" value="PROKAR_LIPOPROTEIN"/>
    <property type="match status" value="1"/>
</dbReference>
<dbReference type="InterPro" id="IPR051205">
    <property type="entry name" value="UbiH/COQ6_monooxygenase"/>
</dbReference>
<evidence type="ECO:0000256" key="4">
    <source>
        <dbReference type="ARBA" id="ARBA00022630"/>
    </source>
</evidence>
<dbReference type="PANTHER" id="PTHR43876:SF7">
    <property type="entry name" value="UBIQUINONE BIOSYNTHESIS MONOOXYGENASE COQ6, MITOCHONDRIAL"/>
    <property type="match status" value="1"/>
</dbReference>
<dbReference type="RefSeq" id="WP_123399097.1">
    <property type="nucleotide sequence ID" value="NZ_RJVI01000001.1"/>
</dbReference>
<evidence type="ECO:0000313" key="10">
    <source>
        <dbReference type="EMBL" id="ROR34156.1"/>
    </source>
</evidence>
<reference evidence="10 11" key="1">
    <citation type="submission" date="2018-11" db="EMBL/GenBank/DDBJ databases">
        <title>Genomic Encyclopedia of Type Strains, Phase IV (KMG-IV): sequencing the most valuable type-strain genomes for metagenomic binning, comparative biology and taxonomic classification.</title>
        <authorList>
            <person name="Goeker M."/>
        </authorList>
    </citation>
    <scope>NUCLEOTIDE SEQUENCE [LARGE SCALE GENOMIC DNA]</scope>
    <source>
        <strain evidence="10 11">DSM 100275</strain>
    </source>
</reference>
<dbReference type="InterPro" id="IPR010971">
    <property type="entry name" value="UbiH/COQ6"/>
</dbReference>
<comment type="pathway">
    <text evidence="2">Cofactor biosynthesis; ubiquinone biosynthesis.</text>
</comment>
<evidence type="ECO:0000256" key="3">
    <source>
        <dbReference type="ARBA" id="ARBA00005349"/>
    </source>
</evidence>
<accession>A0A3N1Y5R6</accession>
<proteinExistence type="inferred from homology"/>
<dbReference type="EMBL" id="RJVI01000001">
    <property type="protein sequence ID" value="ROR34156.1"/>
    <property type="molecule type" value="Genomic_DNA"/>
</dbReference>
<sequence>MRRSEVVVVGGGMVGACTAAALARAGVAVDLVEPAPPVPGEGLEVRVSALTVASERILAALGAWERIEPGRRAPFRRIRVWEGDAPGTRFDADATGADRLGHIVENRAVRLALWQVLQTLPTVRIHAGAGLAGLVVGAREACLRLTDGTRLAAPLVVGADGARSGVRRLAGIATVGWPYRQRTIVGHVTTSRRHRDTAWQRFLPTGPVAFLPLADGRCSLAWHNDEGRAEALMALEEADFLAALEAASGGVLGEMLAIEGRAAFPLHLRHAVRYHAPRVALVGDAAHTVHPLAGQGVNLGLLDAATLAEEVAAAVLAGDDPGEPALLARYERRRRPHNLAAAAVMDGFKRCFGNRSPALAWARRAGLALADRAGPLKTGVMRLAMGLDGPLPALARGGGD</sequence>
<dbReference type="PRINTS" id="PR00420">
    <property type="entry name" value="RNGMNOXGNASE"/>
</dbReference>
<comment type="subunit">
    <text evidence="8">Component of the Ubi complex metabolon, which regroups five ubiquinone biosynthesis proteins (UbiE, UbiF, UbiG, UbiH and UbiI) and two accessory factors (UbiK and the lipid-binding protein UbiJ).</text>
</comment>
<keyword evidence="5" id="KW-0274">FAD</keyword>
<dbReference type="GO" id="GO:0110142">
    <property type="term" value="C:ubiquinone biosynthesis complex"/>
    <property type="evidence" value="ECO:0007669"/>
    <property type="project" value="UniProtKB-ARBA"/>
</dbReference>
<gene>
    <name evidence="10" type="ORF">EDC57_0051</name>
</gene>
<evidence type="ECO:0000259" key="9">
    <source>
        <dbReference type="Pfam" id="PF01494"/>
    </source>
</evidence>
<evidence type="ECO:0000256" key="6">
    <source>
        <dbReference type="ARBA" id="ARBA00023002"/>
    </source>
</evidence>
<dbReference type="Gene3D" id="3.50.50.60">
    <property type="entry name" value="FAD/NAD(P)-binding domain"/>
    <property type="match status" value="2"/>
</dbReference>
<comment type="caution">
    <text evidence="10">The sequence shown here is derived from an EMBL/GenBank/DDBJ whole genome shotgun (WGS) entry which is preliminary data.</text>
</comment>
<name>A0A3N1Y5R6_9GAMM</name>
<keyword evidence="4" id="KW-0285">Flavoprotein</keyword>
<comment type="similarity">
    <text evidence="3">Belongs to the UbiH/COQ6 family.</text>
</comment>
<evidence type="ECO:0000256" key="8">
    <source>
        <dbReference type="ARBA" id="ARBA00065734"/>
    </source>
</evidence>
<dbReference type="Pfam" id="PF01494">
    <property type="entry name" value="FAD_binding_3"/>
    <property type="match status" value="1"/>
</dbReference>
<dbReference type="InterPro" id="IPR002938">
    <property type="entry name" value="FAD-bd"/>
</dbReference>
<dbReference type="OrthoDB" id="9769565at2"/>
<dbReference type="GO" id="GO:0071949">
    <property type="term" value="F:FAD binding"/>
    <property type="evidence" value="ECO:0007669"/>
    <property type="project" value="InterPro"/>
</dbReference>
<dbReference type="InterPro" id="IPR018168">
    <property type="entry name" value="Ubi_Hdrlase_CS"/>
</dbReference>
<dbReference type="AlphaFoldDB" id="A0A3N1Y5R6"/>
<dbReference type="GO" id="GO:0006744">
    <property type="term" value="P:ubiquinone biosynthetic process"/>
    <property type="evidence" value="ECO:0007669"/>
    <property type="project" value="UniProtKB-UniPathway"/>
</dbReference>
<keyword evidence="7" id="KW-0503">Monooxygenase</keyword>
<dbReference type="UniPathway" id="UPA00232"/>
<dbReference type="NCBIfam" id="TIGR01988">
    <property type="entry name" value="Ubi-OHases"/>
    <property type="match status" value="1"/>
</dbReference>
<dbReference type="PANTHER" id="PTHR43876">
    <property type="entry name" value="UBIQUINONE BIOSYNTHESIS MONOOXYGENASE COQ6, MITOCHONDRIAL"/>
    <property type="match status" value="1"/>
</dbReference>
<dbReference type="GO" id="GO:0004497">
    <property type="term" value="F:monooxygenase activity"/>
    <property type="evidence" value="ECO:0007669"/>
    <property type="project" value="UniProtKB-KW"/>
</dbReference>
<dbReference type="PROSITE" id="PS01304">
    <property type="entry name" value="UBIH"/>
    <property type="match status" value="1"/>
</dbReference>
<evidence type="ECO:0000256" key="2">
    <source>
        <dbReference type="ARBA" id="ARBA00004749"/>
    </source>
</evidence>
<dbReference type="FunFam" id="3.50.50.60:FF:000021">
    <property type="entry name" value="Ubiquinone biosynthesis monooxygenase COQ6"/>
    <property type="match status" value="1"/>
</dbReference>
<evidence type="ECO:0000256" key="5">
    <source>
        <dbReference type="ARBA" id="ARBA00022827"/>
    </source>
</evidence>